<feature type="non-terminal residue" evidence="1">
    <location>
        <position position="1"/>
    </location>
</feature>
<proteinExistence type="predicted"/>
<dbReference type="OrthoDB" id="2419903at2759"/>
<dbReference type="HOGENOM" id="CLU_1998108_0_0_1"/>
<sequence>QCICDLGVPQFGSDQLCSWGSCSICIVIRKCFDVLEFKIPHHTGDLGKGIYANLNPARANRFTVRKSSHPIRAMILCSIVHLDEFVQGDKKKYSVQFTFQLPTPLSRTNMLTPGLHRRDWPCFLR</sequence>
<protein>
    <recommendedName>
        <fullName evidence="3">PARP catalytic domain-containing protein</fullName>
    </recommendedName>
</protein>
<name>A0A0C3K9R8_9AGAM</name>
<evidence type="ECO:0008006" key="3">
    <source>
        <dbReference type="Google" id="ProtNLM"/>
    </source>
</evidence>
<dbReference type="EMBL" id="KN823307">
    <property type="protein sequence ID" value="KIO18158.1"/>
    <property type="molecule type" value="Genomic_DNA"/>
</dbReference>
<evidence type="ECO:0000313" key="2">
    <source>
        <dbReference type="Proteomes" id="UP000054248"/>
    </source>
</evidence>
<dbReference type="Proteomes" id="UP000054248">
    <property type="component" value="Unassembled WGS sequence"/>
</dbReference>
<organism evidence="1 2">
    <name type="scientific">Tulasnella calospora MUT 4182</name>
    <dbReference type="NCBI Taxonomy" id="1051891"/>
    <lineage>
        <taxon>Eukaryota</taxon>
        <taxon>Fungi</taxon>
        <taxon>Dikarya</taxon>
        <taxon>Basidiomycota</taxon>
        <taxon>Agaricomycotina</taxon>
        <taxon>Agaricomycetes</taxon>
        <taxon>Cantharellales</taxon>
        <taxon>Tulasnellaceae</taxon>
        <taxon>Tulasnella</taxon>
    </lineage>
</organism>
<gene>
    <name evidence="1" type="ORF">M407DRAFT_84227</name>
</gene>
<dbReference type="AlphaFoldDB" id="A0A0C3K9R8"/>
<reference evidence="1 2" key="1">
    <citation type="submission" date="2014-04" db="EMBL/GenBank/DDBJ databases">
        <authorList>
            <consortium name="DOE Joint Genome Institute"/>
            <person name="Kuo A."/>
            <person name="Girlanda M."/>
            <person name="Perotto S."/>
            <person name="Kohler A."/>
            <person name="Nagy L.G."/>
            <person name="Floudas D."/>
            <person name="Copeland A."/>
            <person name="Barry K.W."/>
            <person name="Cichocki N."/>
            <person name="Veneault-Fourrey C."/>
            <person name="LaButti K."/>
            <person name="Lindquist E.A."/>
            <person name="Lipzen A."/>
            <person name="Lundell T."/>
            <person name="Morin E."/>
            <person name="Murat C."/>
            <person name="Sun H."/>
            <person name="Tunlid A."/>
            <person name="Henrissat B."/>
            <person name="Grigoriev I.V."/>
            <person name="Hibbett D.S."/>
            <person name="Martin F."/>
            <person name="Nordberg H.P."/>
            <person name="Cantor M.N."/>
            <person name="Hua S.X."/>
        </authorList>
    </citation>
    <scope>NUCLEOTIDE SEQUENCE [LARGE SCALE GENOMIC DNA]</scope>
    <source>
        <strain evidence="1 2">MUT 4182</strain>
    </source>
</reference>
<evidence type="ECO:0000313" key="1">
    <source>
        <dbReference type="EMBL" id="KIO18158.1"/>
    </source>
</evidence>
<keyword evidence="2" id="KW-1185">Reference proteome</keyword>
<accession>A0A0C3K9R8</accession>
<reference evidence="2" key="2">
    <citation type="submission" date="2015-01" db="EMBL/GenBank/DDBJ databases">
        <title>Evolutionary Origins and Diversification of the Mycorrhizal Mutualists.</title>
        <authorList>
            <consortium name="DOE Joint Genome Institute"/>
            <consortium name="Mycorrhizal Genomics Consortium"/>
            <person name="Kohler A."/>
            <person name="Kuo A."/>
            <person name="Nagy L.G."/>
            <person name="Floudas D."/>
            <person name="Copeland A."/>
            <person name="Barry K.W."/>
            <person name="Cichocki N."/>
            <person name="Veneault-Fourrey C."/>
            <person name="LaButti K."/>
            <person name="Lindquist E.A."/>
            <person name="Lipzen A."/>
            <person name="Lundell T."/>
            <person name="Morin E."/>
            <person name="Murat C."/>
            <person name="Riley R."/>
            <person name="Ohm R."/>
            <person name="Sun H."/>
            <person name="Tunlid A."/>
            <person name="Henrissat B."/>
            <person name="Grigoriev I.V."/>
            <person name="Hibbett D.S."/>
            <person name="Martin F."/>
        </authorList>
    </citation>
    <scope>NUCLEOTIDE SEQUENCE [LARGE SCALE GENOMIC DNA]</scope>
    <source>
        <strain evidence="2">MUT 4182</strain>
    </source>
</reference>
<dbReference type="SUPFAM" id="SSF56399">
    <property type="entry name" value="ADP-ribosylation"/>
    <property type="match status" value="1"/>
</dbReference>